<reference evidence="1 2" key="1">
    <citation type="submission" date="2019-01" db="EMBL/GenBank/DDBJ databases">
        <title>Sequencing of cultivated peanut Arachis hypogaea provides insights into genome evolution and oil improvement.</title>
        <authorList>
            <person name="Chen X."/>
        </authorList>
    </citation>
    <scope>NUCLEOTIDE SEQUENCE [LARGE SCALE GENOMIC DNA]</scope>
    <source>
        <strain evidence="2">cv. Fuhuasheng</strain>
        <tissue evidence="1">Leaves</tissue>
    </source>
</reference>
<protein>
    <submittedName>
        <fullName evidence="1">Uncharacterized protein</fullName>
    </submittedName>
</protein>
<name>A0A444X8Y4_ARAHY</name>
<organism evidence="1 2">
    <name type="scientific">Arachis hypogaea</name>
    <name type="common">Peanut</name>
    <dbReference type="NCBI Taxonomy" id="3818"/>
    <lineage>
        <taxon>Eukaryota</taxon>
        <taxon>Viridiplantae</taxon>
        <taxon>Streptophyta</taxon>
        <taxon>Embryophyta</taxon>
        <taxon>Tracheophyta</taxon>
        <taxon>Spermatophyta</taxon>
        <taxon>Magnoliopsida</taxon>
        <taxon>eudicotyledons</taxon>
        <taxon>Gunneridae</taxon>
        <taxon>Pentapetalae</taxon>
        <taxon>rosids</taxon>
        <taxon>fabids</taxon>
        <taxon>Fabales</taxon>
        <taxon>Fabaceae</taxon>
        <taxon>Papilionoideae</taxon>
        <taxon>50 kb inversion clade</taxon>
        <taxon>dalbergioids sensu lato</taxon>
        <taxon>Dalbergieae</taxon>
        <taxon>Pterocarpus clade</taxon>
        <taxon>Arachis</taxon>
    </lineage>
</organism>
<proteinExistence type="predicted"/>
<comment type="caution">
    <text evidence="1">The sequence shown here is derived from an EMBL/GenBank/DDBJ whole genome shotgun (WGS) entry which is preliminary data.</text>
</comment>
<sequence>MEPGDMLKMKRVVEADEIEQAIFAMGSLKAPGEDGLPAGFYKANWELGFIHPMAKSYGGYHHFWALISSGGANGAFDKTIFVALWTPNKEEVMILMSVNSAEFAASTAQRANREPEIVATKTRAVPKAAELMQGKNLVSAANAGSLDEELGRDGDFAAK</sequence>
<dbReference type="AlphaFoldDB" id="A0A444X8Y4"/>
<dbReference type="Proteomes" id="UP000289738">
    <property type="component" value="Chromosome B10"/>
</dbReference>
<dbReference type="EMBL" id="SDMP01000020">
    <property type="protein sequence ID" value="RYQ86150.1"/>
    <property type="molecule type" value="Genomic_DNA"/>
</dbReference>
<accession>A0A444X8Y4</accession>
<evidence type="ECO:0000313" key="1">
    <source>
        <dbReference type="EMBL" id="RYQ86150.1"/>
    </source>
</evidence>
<gene>
    <name evidence="1" type="ORF">Ahy_B10g105829</name>
</gene>
<keyword evidence="2" id="KW-1185">Reference proteome</keyword>
<evidence type="ECO:0000313" key="2">
    <source>
        <dbReference type="Proteomes" id="UP000289738"/>
    </source>
</evidence>